<comment type="similarity">
    <text evidence="1">Belongs to the 'GDSL' lipolytic enzyme family.</text>
</comment>
<dbReference type="GO" id="GO:0016788">
    <property type="term" value="F:hydrolase activity, acting on ester bonds"/>
    <property type="evidence" value="ECO:0007669"/>
    <property type="project" value="InterPro"/>
</dbReference>
<dbReference type="PANTHER" id="PTHR45648:SF1">
    <property type="entry name" value="GDSL ESTERASE_LIPASE"/>
    <property type="match status" value="1"/>
</dbReference>
<dbReference type="PANTHER" id="PTHR45648">
    <property type="entry name" value="GDSL LIPASE/ACYLHYDROLASE FAMILY PROTEIN (AFU_ORTHOLOGUE AFUA_4G14700)"/>
    <property type="match status" value="1"/>
</dbReference>
<dbReference type="EMBL" id="CM035418">
    <property type="protein sequence ID" value="KAH7420692.1"/>
    <property type="molecule type" value="Genomic_DNA"/>
</dbReference>
<keyword evidence="3" id="KW-0732">Signal</keyword>
<keyword evidence="2" id="KW-0378">Hydrolase</keyword>
<dbReference type="OrthoDB" id="1600564at2759"/>
<dbReference type="InterPro" id="IPR001087">
    <property type="entry name" value="GDSL"/>
</dbReference>
<dbReference type="Gene3D" id="3.40.50.1110">
    <property type="entry name" value="SGNH hydrolase"/>
    <property type="match status" value="1"/>
</dbReference>
<evidence type="ECO:0000256" key="3">
    <source>
        <dbReference type="SAM" id="SignalP"/>
    </source>
</evidence>
<evidence type="ECO:0000313" key="4">
    <source>
        <dbReference type="EMBL" id="KAH7420692.1"/>
    </source>
</evidence>
<accession>A0A8T2TDR7</accession>
<evidence type="ECO:0000313" key="5">
    <source>
        <dbReference type="Proteomes" id="UP000825935"/>
    </source>
</evidence>
<name>A0A8T2TDR7_CERRI</name>
<feature type="signal peptide" evidence="3">
    <location>
        <begin position="1"/>
        <end position="22"/>
    </location>
</feature>
<proteinExistence type="inferred from homology"/>
<gene>
    <name evidence="4" type="ORF">KP509_13G017400</name>
</gene>
<dbReference type="OMA" id="EACCETR"/>
<dbReference type="InterPro" id="IPR036514">
    <property type="entry name" value="SGNH_hydro_sf"/>
</dbReference>
<dbReference type="CDD" id="cd01837">
    <property type="entry name" value="SGNH_plant_lipase_like"/>
    <property type="match status" value="1"/>
</dbReference>
<protein>
    <recommendedName>
        <fullName evidence="6">GDSL esterase/lipase</fullName>
    </recommendedName>
</protein>
<dbReference type="Pfam" id="PF00657">
    <property type="entry name" value="Lipase_GDSL"/>
    <property type="match status" value="1"/>
</dbReference>
<evidence type="ECO:0000256" key="1">
    <source>
        <dbReference type="ARBA" id="ARBA00008668"/>
    </source>
</evidence>
<evidence type="ECO:0000256" key="2">
    <source>
        <dbReference type="ARBA" id="ARBA00022801"/>
    </source>
</evidence>
<organism evidence="4 5">
    <name type="scientific">Ceratopteris richardii</name>
    <name type="common">Triangle waterfern</name>
    <dbReference type="NCBI Taxonomy" id="49495"/>
    <lineage>
        <taxon>Eukaryota</taxon>
        <taxon>Viridiplantae</taxon>
        <taxon>Streptophyta</taxon>
        <taxon>Embryophyta</taxon>
        <taxon>Tracheophyta</taxon>
        <taxon>Polypodiopsida</taxon>
        <taxon>Polypodiidae</taxon>
        <taxon>Polypodiales</taxon>
        <taxon>Pteridineae</taxon>
        <taxon>Pteridaceae</taxon>
        <taxon>Parkerioideae</taxon>
        <taxon>Ceratopteris</taxon>
    </lineage>
</organism>
<dbReference type="InterPro" id="IPR035669">
    <property type="entry name" value="SGNH_plant_lipase-like"/>
</dbReference>
<dbReference type="InterPro" id="IPR051058">
    <property type="entry name" value="GDSL_Est/Lipase"/>
</dbReference>
<dbReference type="AlphaFoldDB" id="A0A8T2TDR7"/>
<reference evidence="4" key="1">
    <citation type="submission" date="2021-08" db="EMBL/GenBank/DDBJ databases">
        <title>WGS assembly of Ceratopteris richardii.</title>
        <authorList>
            <person name="Marchant D.B."/>
            <person name="Chen G."/>
            <person name="Jenkins J."/>
            <person name="Shu S."/>
            <person name="Leebens-Mack J."/>
            <person name="Grimwood J."/>
            <person name="Schmutz J."/>
            <person name="Soltis P."/>
            <person name="Soltis D."/>
            <person name="Chen Z.-H."/>
        </authorList>
    </citation>
    <scope>NUCLEOTIDE SEQUENCE</scope>
    <source>
        <strain evidence="4">Whitten #5841</strain>
        <tissue evidence="4">Leaf</tissue>
    </source>
</reference>
<feature type="chain" id="PRO_5035814701" description="GDSL esterase/lipase" evidence="3">
    <location>
        <begin position="23"/>
        <end position="327"/>
    </location>
</feature>
<evidence type="ECO:0008006" key="6">
    <source>
        <dbReference type="Google" id="ProtNLM"/>
    </source>
</evidence>
<sequence>MESKAMMITVLTLLLLTSRNSGWGIGTAAGTKIEDLPRNANGDVALANFVFGDSLVDAGNNNYLPLSMATAKNLPNGIDFPQKNGRTPTGRFSNGRIIPDLLALKVGSKHFPPPYLSPAAHGSAILGGINYASGGGGILNNTGRIFVQRISMDVQISYFERTLEELRELVGPSKTSEMVASAIFSVTMGSNDILNNYLSPLRDTLDPILLTPTEFLHLLITTYESQLTRLYDNGGRKFIIVNLPAIGCIPYQRSLQVGKHGICAARANELASDFNVLLKQMLNRLNRQLTGATFLYADAYSIMNDVVNNYQNYGPLTVPVLNHHFSW</sequence>
<keyword evidence="5" id="KW-1185">Reference proteome</keyword>
<dbReference type="Proteomes" id="UP000825935">
    <property type="component" value="Chromosome 13"/>
</dbReference>
<comment type="caution">
    <text evidence="4">The sequence shown here is derived from an EMBL/GenBank/DDBJ whole genome shotgun (WGS) entry which is preliminary data.</text>
</comment>